<keyword evidence="1" id="KW-0812">Transmembrane</keyword>
<feature type="transmembrane region" description="Helical" evidence="1">
    <location>
        <begin position="42"/>
        <end position="63"/>
    </location>
</feature>
<comment type="caution">
    <text evidence="3">The sequence shown here is derived from an EMBL/GenBank/DDBJ whole genome shotgun (WGS) entry which is preliminary data.</text>
</comment>
<gene>
    <name evidence="3" type="ORF">HDF23_001447</name>
</gene>
<feature type="transmembrane region" description="Helical" evidence="1">
    <location>
        <begin position="110"/>
        <end position="131"/>
    </location>
</feature>
<dbReference type="InterPro" id="IPR036890">
    <property type="entry name" value="HATPase_C_sf"/>
</dbReference>
<dbReference type="RefSeq" id="WP_076370782.1">
    <property type="nucleotide sequence ID" value="NZ_FTMG01000002.1"/>
</dbReference>
<dbReference type="Proteomes" id="UP000541583">
    <property type="component" value="Unassembled WGS sequence"/>
</dbReference>
<keyword evidence="4" id="KW-1185">Reference proteome</keyword>
<accession>A0ABR6PG40</accession>
<evidence type="ECO:0000313" key="3">
    <source>
        <dbReference type="EMBL" id="MBB6108712.1"/>
    </source>
</evidence>
<evidence type="ECO:0000313" key="4">
    <source>
        <dbReference type="Proteomes" id="UP000541583"/>
    </source>
</evidence>
<organism evidence="3 4">
    <name type="scientific">Mucilaginibacter lappiensis</name>
    <dbReference type="NCBI Taxonomy" id="354630"/>
    <lineage>
        <taxon>Bacteria</taxon>
        <taxon>Pseudomonadati</taxon>
        <taxon>Bacteroidota</taxon>
        <taxon>Sphingobacteriia</taxon>
        <taxon>Sphingobacteriales</taxon>
        <taxon>Sphingobacteriaceae</taxon>
        <taxon>Mucilaginibacter</taxon>
    </lineage>
</organism>
<dbReference type="InterPro" id="IPR050640">
    <property type="entry name" value="Bact_2-comp_sensor_kinase"/>
</dbReference>
<keyword evidence="1" id="KW-0472">Membrane</keyword>
<sequence>MKQLEILIGKLIASRIGVHFFFCLLFVLLFAIPVLFSSNNGILAPAFFTCLFILACTYTGRWCGKLWLSGGVQAAFLQSLLLGSVLLSLIGATGAALLFKGSIPRYFVEYLFVCFPLVVLFVFLGLAVALVRNSLLKQVNEATLLKEQKESELRLLLSQLSPHFLFNTLNNIYGISLTQHQRVPQLLLKLSELLRYSIYETGERFIPLKNELLYIQNYIDFEKIQTSDKLTLEADIAEIPDSHLQVAPMLLIVFVENAFKHSKITRRDKIFIAITLRIAGGWINFSVKNSYDVAALEQMQTGGSSGIGLRHTLKRLELIYGKDYFYSAHKANGVYSMELRLKATKL</sequence>
<dbReference type="PANTHER" id="PTHR34220">
    <property type="entry name" value="SENSOR HISTIDINE KINASE YPDA"/>
    <property type="match status" value="1"/>
</dbReference>
<dbReference type="Gene3D" id="3.30.565.10">
    <property type="entry name" value="Histidine kinase-like ATPase, C-terminal domain"/>
    <property type="match status" value="1"/>
</dbReference>
<evidence type="ECO:0000256" key="1">
    <source>
        <dbReference type="SAM" id="Phobius"/>
    </source>
</evidence>
<protein>
    <recommendedName>
        <fullName evidence="2">Signal transduction histidine kinase internal region domain-containing protein</fullName>
    </recommendedName>
</protein>
<keyword evidence="1" id="KW-1133">Transmembrane helix</keyword>
<dbReference type="Pfam" id="PF06580">
    <property type="entry name" value="His_kinase"/>
    <property type="match status" value="1"/>
</dbReference>
<feature type="transmembrane region" description="Helical" evidence="1">
    <location>
        <begin position="75"/>
        <end position="98"/>
    </location>
</feature>
<proteinExistence type="predicted"/>
<evidence type="ECO:0000259" key="2">
    <source>
        <dbReference type="Pfam" id="PF06580"/>
    </source>
</evidence>
<dbReference type="EMBL" id="JACHCB010000002">
    <property type="protein sequence ID" value="MBB6108712.1"/>
    <property type="molecule type" value="Genomic_DNA"/>
</dbReference>
<name>A0ABR6PG40_9SPHI</name>
<feature type="transmembrane region" description="Helical" evidence="1">
    <location>
        <begin position="12"/>
        <end position="36"/>
    </location>
</feature>
<feature type="domain" description="Signal transduction histidine kinase internal region" evidence="2">
    <location>
        <begin position="152"/>
        <end position="230"/>
    </location>
</feature>
<reference evidence="3 4" key="1">
    <citation type="submission" date="2020-08" db="EMBL/GenBank/DDBJ databases">
        <title>Genomic Encyclopedia of Type Strains, Phase IV (KMG-V): Genome sequencing to study the core and pangenomes of soil and plant-associated prokaryotes.</title>
        <authorList>
            <person name="Whitman W."/>
        </authorList>
    </citation>
    <scope>NUCLEOTIDE SEQUENCE [LARGE SCALE GENOMIC DNA]</scope>
    <source>
        <strain evidence="3 4">ANJLi2</strain>
    </source>
</reference>
<dbReference type="InterPro" id="IPR010559">
    <property type="entry name" value="Sig_transdc_His_kin_internal"/>
</dbReference>
<dbReference type="PANTHER" id="PTHR34220:SF7">
    <property type="entry name" value="SENSOR HISTIDINE KINASE YPDA"/>
    <property type="match status" value="1"/>
</dbReference>